<evidence type="ECO:0000313" key="2">
    <source>
        <dbReference type="Proteomes" id="UP000648187"/>
    </source>
</evidence>
<dbReference type="Proteomes" id="UP000648187">
    <property type="component" value="Unassembled WGS sequence"/>
</dbReference>
<sequence length="119" mass="13591">MGLWWSLWPTPSLWQTVITDSEISRLIFEFITLQMSFLQSSFSVSTRPWKTSAFLRCLVSMSSILLEHSFIWLLSKPSILNISSRKERNSSATLATVSLAWPADCIWASISFILRVTDS</sequence>
<reference evidence="1" key="1">
    <citation type="submission" date="2020-08" db="EMBL/GenBank/DDBJ databases">
        <title>Spodoptera exigua strain:BAW_Kor-Di-RS1 Genome sequencing and assembly.</title>
        <authorList>
            <person name="Kim J."/>
            <person name="Nam H.Y."/>
            <person name="Kwon M."/>
            <person name="Choi J.H."/>
            <person name="Cho S.R."/>
            <person name="Kim G.-H."/>
        </authorList>
    </citation>
    <scope>NUCLEOTIDE SEQUENCE</scope>
    <source>
        <strain evidence="1">BAW_Kor-Di-RS1</strain>
        <tissue evidence="1">Whole-body</tissue>
    </source>
</reference>
<accession>A0A835L2X2</accession>
<keyword evidence="2" id="KW-1185">Reference proteome</keyword>
<gene>
    <name evidence="1" type="ORF">HW555_008232</name>
</gene>
<name>A0A835L2X2_SPOEX</name>
<dbReference type="AlphaFoldDB" id="A0A835L2X2"/>
<organism evidence="1 2">
    <name type="scientific">Spodoptera exigua</name>
    <name type="common">Beet armyworm</name>
    <name type="synonym">Noctua fulgens</name>
    <dbReference type="NCBI Taxonomy" id="7107"/>
    <lineage>
        <taxon>Eukaryota</taxon>
        <taxon>Metazoa</taxon>
        <taxon>Ecdysozoa</taxon>
        <taxon>Arthropoda</taxon>
        <taxon>Hexapoda</taxon>
        <taxon>Insecta</taxon>
        <taxon>Pterygota</taxon>
        <taxon>Neoptera</taxon>
        <taxon>Endopterygota</taxon>
        <taxon>Lepidoptera</taxon>
        <taxon>Glossata</taxon>
        <taxon>Ditrysia</taxon>
        <taxon>Noctuoidea</taxon>
        <taxon>Noctuidae</taxon>
        <taxon>Amphipyrinae</taxon>
        <taxon>Spodoptera</taxon>
    </lineage>
</organism>
<evidence type="ECO:0000313" key="1">
    <source>
        <dbReference type="EMBL" id="KAF9413587.1"/>
    </source>
</evidence>
<dbReference type="EMBL" id="JACKWZ010000154">
    <property type="protein sequence ID" value="KAF9413587.1"/>
    <property type="molecule type" value="Genomic_DNA"/>
</dbReference>
<proteinExistence type="predicted"/>
<comment type="caution">
    <text evidence="1">The sequence shown here is derived from an EMBL/GenBank/DDBJ whole genome shotgun (WGS) entry which is preliminary data.</text>
</comment>
<protein>
    <submittedName>
        <fullName evidence="1">Uncharacterized protein</fullName>
    </submittedName>
</protein>